<dbReference type="InterPro" id="IPR019399">
    <property type="entry name" value="Parkin_co-regulated_protein"/>
</dbReference>
<proteinExistence type="inferred from homology"/>
<dbReference type="InterPro" id="IPR027417">
    <property type="entry name" value="P-loop_NTPase"/>
</dbReference>
<feature type="domain" description="AAA+ ATPase" evidence="5">
    <location>
        <begin position="275"/>
        <end position="407"/>
    </location>
</feature>
<comment type="caution">
    <text evidence="6">The sequence shown here is derived from an EMBL/GenBank/DDBJ whole genome shotgun (WGS) entry which is preliminary data.</text>
</comment>
<dbReference type="Gene3D" id="1.10.8.60">
    <property type="match status" value="2"/>
</dbReference>
<dbReference type="FunFam" id="3.40.50.300:FF:000061">
    <property type="entry name" value="ATPase family, AAA domain-containing 2"/>
    <property type="match status" value="1"/>
</dbReference>
<accession>A0A507C5U3</accession>
<keyword evidence="2" id="KW-0547">Nucleotide-binding</keyword>
<dbReference type="InterPro" id="IPR016024">
    <property type="entry name" value="ARM-type_fold"/>
</dbReference>
<dbReference type="InterPro" id="IPR003960">
    <property type="entry name" value="ATPase_AAA_CS"/>
</dbReference>
<dbReference type="Pfam" id="PF00004">
    <property type="entry name" value="AAA"/>
    <property type="match status" value="2"/>
</dbReference>
<dbReference type="Gene3D" id="3.40.50.300">
    <property type="entry name" value="P-loop containing nucleotide triphosphate hydrolases"/>
    <property type="match status" value="2"/>
</dbReference>
<dbReference type="GO" id="GO:0016887">
    <property type="term" value="F:ATP hydrolysis activity"/>
    <property type="evidence" value="ECO:0007669"/>
    <property type="project" value="InterPro"/>
</dbReference>
<dbReference type="PANTHER" id="PTHR23077:SF171">
    <property type="entry name" value="NUCLEAR VALOSIN-CONTAINING PROTEIN-LIKE"/>
    <property type="match status" value="1"/>
</dbReference>
<dbReference type="FunFam" id="1.10.8.60:FF:000178">
    <property type="entry name" value="CDC48/VCP homolog, AAA superfamily"/>
    <property type="match status" value="1"/>
</dbReference>
<dbReference type="RefSeq" id="XP_031025597.1">
    <property type="nucleotide sequence ID" value="XM_031168393.1"/>
</dbReference>
<dbReference type="EMBL" id="QEAO01000010">
    <property type="protein sequence ID" value="TPX35012.1"/>
    <property type="molecule type" value="Genomic_DNA"/>
</dbReference>
<dbReference type="OrthoDB" id="5421at2759"/>
<dbReference type="InterPro" id="IPR050168">
    <property type="entry name" value="AAA_ATPase_domain"/>
</dbReference>
<evidence type="ECO:0000259" key="5">
    <source>
        <dbReference type="SMART" id="SM00382"/>
    </source>
</evidence>
<dbReference type="Proteomes" id="UP000319731">
    <property type="component" value="Unassembled WGS sequence"/>
</dbReference>
<dbReference type="InterPro" id="IPR041569">
    <property type="entry name" value="AAA_lid_3"/>
</dbReference>
<dbReference type="GeneID" id="42003690"/>
<feature type="region of interest" description="Disordered" evidence="4">
    <location>
        <begin position="818"/>
        <end position="838"/>
    </location>
</feature>
<evidence type="ECO:0000256" key="3">
    <source>
        <dbReference type="ARBA" id="ARBA00022840"/>
    </source>
</evidence>
<dbReference type="SUPFAM" id="SSF52540">
    <property type="entry name" value="P-loop containing nucleoside triphosphate hydrolases"/>
    <property type="match status" value="2"/>
</dbReference>
<evidence type="ECO:0000313" key="7">
    <source>
        <dbReference type="Proteomes" id="UP000319731"/>
    </source>
</evidence>
<dbReference type="STRING" id="1806994.A0A507C5U3"/>
<gene>
    <name evidence="6" type="ORF">SmJEL517_g02465</name>
</gene>
<dbReference type="CDD" id="cd19511">
    <property type="entry name" value="RecA-like_CDC48_r2-like"/>
    <property type="match status" value="1"/>
</dbReference>
<dbReference type="InterPro" id="IPR003593">
    <property type="entry name" value="AAA+_ATPase"/>
</dbReference>
<organism evidence="6 7">
    <name type="scientific">Synchytrium microbalum</name>
    <dbReference type="NCBI Taxonomy" id="1806994"/>
    <lineage>
        <taxon>Eukaryota</taxon>
        <taxon>Fungi</taxon>
        <taxon>Fungi incertae sedis</taxon>
        <taxon>Chytridiomycota</taxon>
        <taxon>Chytridiomycota incertae sedis</taxon>
        <taxon>Chytridiomycetes</taxon>
        <taxon>Synchytriales</taxon>
        <taxon>Synchytriaceae</taxon>
        <taxon>Synchytrium</taxon>
    </lineage>
</organism>
<dbReference type="Pfam" id="PF17862">
    <property type="entry name" value="AAA_lid_3"/>
    <property type="match status" value="2"/>
</dbReference>
<feature type="domain" description="AAA+ ATPase" evidence="5">
    <location>
        <begin position="527"/>
        <end position="669"/>
    </location>
</feature>
<dbReference type="PROSITE" id="PS00674">
    <property type="entry name" value="AAA"/>
    <property type="match status" value="1"/>
</dbReference>
<keyword evidence="7" id="KW-1185">Reference proteome</keyword>
<dbReference type="AlphaFoldDB" id="A0A507C5U3"/>
<evidence type="ECO:0000256" key="1">
    <source>
        <dbReference type="ARBA" id="ARBA00006914"/>
    </source>
</evidence>
<name>A0A507C5U3_9FUNG</name>
<evidence type="ECO:0000313" key="6">
    <source>
        <dbReference type="EMBL" id="TPX35012.1"/>
    </source>
</evidence>
<dbReference type="SUPFAM" id="SSF48371">
    <property type="entry name" value="ARM repeat"/>
    <property type="match status" value="1"/>
</dbReference>
<evidence type="ECO:0000256" key="2">
    <source>
        <dbReference type="ARBA" id="ARBA00022741"/>
    </source>
</evidence>
<sequence>MASIFHLITTPDACDALTARARISGLHEKNIAINQWIRILTTTDTATTAANISSSSTKRYLVYYAKAWPTSDTTDQPTIICEPLIKRAAMSVEIGLLSGILPDQCIIRQMPSKPVDAIQVRVSVTVKQPRLQLDELGFDFHKGSLEMQQSAVQNSLLNLAVSSKCRILAPTRALSIKILDTTPSNANVVVTVSTSIIIDSKKQATDLAHAFQNMAISASNADMDDEDEEDQDMLAVDLASVETVPGLEAAYKSLMDILIYPLYYRDIVQKMHVDPPKGVLVYGPPGVGKTMLVNLVAKACKAIVVTINGPEIFGSNQAESEQNLRNKFDQARDLCKQSQADAIAASRSNTSISSHVRGVTSSLLSELSSIESLSFVVVGATNRPESIDAALRRPGRFDREVAIDPPNEAARTSILALVAKKVPCDDTIDWTDLGKQTIGYVGADLEAVVREAAMDAVSKGQTHVNHLNMKHALSIHPPSMTRSLTVKFTATSWTDIGGLASVKKALQQAIEWPISRPQQFERLGAMIPRGVLLYGPPGCSKTTLVKALATSSGVTFLSINGASLYSPFVGDSEKAVRSLFTRARMAKPTIIFIDEIDAIVGKRNFDSNSSESHVGVRERVLATLLSEMDGVESAKGVIVVAATNRPDMIDTALMRPGRFDRVIYVPPPDTESRLDILRIHTRKMPLDESIDLAVLAEGTRYYTGADLEALCREAALDGVRGDKDCQLLNRHHFDSALRAVRPSLSAGIELQFATFQTPSSAIPRSVSRSSAVSRASSVKSAASFKSTASSSSLLSEGVREVQSTKLAKFCSAASGRERLVGKSAPPSAVRDSRTEPLGGKSHSTAFGTVYVRGGIPCRLQHGSVQHRISWTAPPSGLSFSALCPLFITGLLETHPQYRFMAHQGLVELVSSAPGAIQLGFPSCIAPLRAVLSNGADKGASLVALRVLGIMVERLSPDTLASSCGMLLPPISRLAVSKDRELNDATHSMLRTWEESGGPQVLKLIKARIPTYTSIRSC</sequence>
<dbReference type="GO" id="GO:0005524">
    <property type="term" value="F:ATP binding"/>
    <property type="evidence" value="ECO:0007669"/>
    <property type="project" value="UniProtKB-KW"/>
</dbReference>
<dbReference type="Pfam" id="PF10274">
    <property type="entry name" value="ParcG"/>
    <property type="match status" value="1"/>
</dbReference>
<reference evidence="6 7" key="1">
    <citation type="journal article" date="2019" name="Sci. Rep.">
        <title>Comparative genomics of chytrid fungi reveal insights into the obligate biotrophic and pathogenic lifestyle of Synchytrium endobioticum.</title>
        <authorList>
            <person name="van de Vossenberg B.T.L.H."/>
            <person name="Warris S."/>
            <person name="Nguyen H.D.T."/>
            <person name="van Gent-Pelzer M.P.E."/>
            <person name="Joly D.L."/>
            <person name="van de Geest H.C."/>
            <person name="Bonants P.J.M."/>
            <person name="Smith D.S."/>
            <person name="Levesque C.A."/>
            <person name="van der Lee T.A.J."/>
        </authorList>
    </citation>
    <scope>NUCLEOTIDE SEQUENCE [LARGE SCALE GENOMIC DNA]</scope>
    <source>
        <strain evidence="6 7">JEL517</strain>
    </source>
</reference>
<dbReference type="SMART" id="SM00382">
    <property type="entry name" value="AAA"/>
    <property type="match status" value="2"/>
</dbReference>
<dbReference type="InterPro" id="IPR003959">
    <property type="entry name" value="ATPase_AAA_core"/>
</dbReference>
<comment type="similarity">
    <text evidence="1">Belongs to the AAA ATPase family.</text>
</comment>
<dbReference type="PANTHER" id="PTHR23077">
    <property type="entry name" value="AAA-FAMILY ATPASE"/>
    <property type="match status" value="1"/>
</dbReference>
<protein>
    <recommendedName>
        <fullName evidence="5">AAA+ ATPase domain-containing protein</fullName>
    </recommendedName>
</protein>
<evidence type="ECO:0000256" key="4">
    <source>
        <dbReference type="SAM" id="MobiDB-lite"/>
    </source>
</evidence>
<keyword evidence="3" id="KW-0067">ATP-binding</keyword>
<dbReference type="FunFam" id="3.40.50.300:FF:001440">
    <property type="entry name" value="ATPase, AAA family protein"/>
    <property type="match status" value="1"/>
</dbReference>